<name>A0A1E1MFH7_RHYSE</name>
<reference evidence="2" key="1">
    <citation type="submission" date="2016-03" db="EMBL/GenBank/DDBJ databases">
        <authorList>
            <person name="Guldener U."/>
        </authorList>
    </citation>
    <scope>NUCLEOTIDE SEQUENCE [LARGE SCALE GENOMIC DNA]</scope>
</reference>
<dbReference type="EMBL" id="FJVC01000309">
    <property type="protein sequence ID" value="CZT47850.1"/>
    <property type="molecule type" value="Genomic_DNA"/>
</dbReference>
<gene>
    <name evidence="1" type="ORF">RSE6_08466</name>
</gene>
<evidence type="ECO:0000313" key="1">
    <source>
        <dbReference type="EMBL" id="CZT47850.1"/>
    </source>
</evidence>
<dbReference type="Proteomes" id="UP000177625">
    <property type="component" value="Unassembled WGS sequence"/>
</dbReference>
<proteinExistence type="predicted"/>
<sequence>MGKFDHDVMLDTFYENDGKFPDTEVVFYPGVAAHILQRQQLIEICYMYWWDFATFIPDTMQAHNANI</sequence>
<keyword evidence="2" id="KW-1185">Reference proteome</keyword>
<protein>
    <submittedName>
        <fullName evidence="1">Uncharacterized protein</fullName>
    </submittedName>
</protein>
<dbReference type="AlphaFoldDB" id="A0A1E1MFH7"/>
<organism evidence="1 2">
    <name type="scientific">Rhynchosporium secalis</name>
    <name type="common">Barley scald fungus</name>
    <dbReference type="NCBI Taxonomy" id="38038"/>
    <lineage>
        <taxon>Eukaryota</taxon>
        <taxon>Fungi</taxon>
        <taxon>Dikarya</taxon>
        <taxon>Ascomycota</taxon>
        <taxon>Pezizomycotina</taxon>
        <taxon>Leotiomycetes</taxon>
        <taxon>Helotiales</taxon>
        <taxon>Ploettnerulaceae</taxon>
        <taxon>Rhynchosporium</taxon>
    </lineage>
</organism>
<accession>A0A1E1MFH7</accession>
<evidence type="ECO:0000313" key="2">
    <source>
        <dbReference type="Proteomes" id="UP000177625"/>
    </source>
</evidence>